<evidence type="ECO:0000313" key="2">
    <source>
        <dbReference type="EMBL" id="ADL56241.1"/>
    </source>
</evidence>
<dbReference type="KEGG" id="gca:Galf_2237"/>
<dbReference type="InterPro" id="IPR045886">
    <property type="entry name" value="ThiF/MoeB/HesA"/>
</dbReference>
<dbReference type="InterPro" id="IPR035985">
    <property type="entry name" value="Ubiquitin-activating_enz"/>
</dbReference>
<dbReference type="EMBL" id="CP002159">
    <property type="protein sequence ID" value="ADL56241.1"/>
    <property type="molecule type" value="Genomic_DNA"/>
</dbReference>
<dbReference type="GO" id="GO:0008641">
    <property type="term" value="F:ubiquitin-like modifier activating enzyme activity"/>
    <property type="evidence" value="ECO:0007669"/>
    <property type="project" value="InterPro"/>
</dbReference>
<dbReference type="AlphaFoldDB" id="D9SIS8"/>
<dbReference type="SUPFAM" id="SSF69572">
    <property type="entry name" value="Activating enzymes of the ubiquitin-like proteins"/>
    <property type="match status" value="1"/>
</dbReference>
<feature type="domain" description="THIF-type NAD/FAD binding fold" evidence="1">
    <location>
        <begin position="26"/>
        <end position="252"/>
    </location>
</feature>
<dbReference type="Proteomes" id="UP000001235">
    <property type="component" value="Chromosome"/>
</dbReference>
<gene>
    <name evidence="2" type="ordered locus">Galf_2237</name>
</gene>
<dbReference type="HOGENOM" id="CLU_013325_4_1_4"/>
<dbReference type="Gene3D" id="3.40.50.720">
    <property type="entry name" value="NAD(P)-binding Rossmann-like Domain"/>
    <property type="match status" value="1"/>
</dbReference>
<dbReference type="eggNOG" id="COG1179">
    <property type="taxonomic scope" value="Bacteria"/>
</dbReference>
<accession>D9SIS8</accession>
<dbReference type="CDD" id="cd00755">
    <property type="entry name" value="YgdL_like"/>
    <property type="match status" value="1"/>
</dbReference>
<reference evidence="2 3" key="1">
    <citation type="submission" date="2010-08" db="EMBL/GenBank/DDBJ databases">
        <title>Complete sequence of Gallionella capsiferriformans ES-2.</title>
        <authorList>
            <consortium name="US DOE Joint Genome Institute"/>
            <person name="Lucas S."/>
            <person name="Copeland A."/>
            <person name="Lapidus A."/>
            <person name="Cheng J.-F."/>
            <person name="Bruce D."/>
            <person name="Goodwin L."/>
            <person name="Pitluck S."/>
            <person name="Chertkov O."/>
            <person name="Davenport K.W."/>
            <person name="Detter J.C."/>
            <person name="Han C."/>
            <person name="Tapia R."/>
            <person name="Land M."/>
            <person name="Hauser L."/>
            <person name="Chang Y.-J."/>
            <person name="Jeffries C."/>
            <person name="Kyrpides N."/>
            <person name="Ivanova N."/>
            <person name="Mikhailova N."/>
            <person name="Shelobolina E.S."/>
            <person name="Picardal F."/>
            <person name="Roden E."/>
            <person name="Emerson D."/>
            <person name="Woyke T."/>
        </authorList>
    </citation>
    <scope>NUCLEOTIDE SEQUENCE [LARGE SCALE GENOMIC DNA]</scope>
    <source>
        <strain evidence="2 3">ES-2</strain>
    </source>
</reference>
<dbReference type="STRING" id="395494.Galf_2237"/>
<dbReference type="GO" id="GO:0061503">
    <property type="term" value="F:tRNA threonylcarbamoyladenosine dehydratase"/>
    <property type="evidence" value="ECO:0007669"/>
    <property type="project" value="TreeGrafter"/>
</dbReference>
<proteinExistence type="predicted"/>
<protein>
    <submittedName>
        <fullName evidence="2">UBA/THIF-type NAD/FAD binding protein</fullName>
    </submittedName>
</protein>
<dbReference type="InterPro" id="IPR000594">
    <property type="entry name" value="ThiF_NAD_FAD-bd"/>
</dbReference>
<name>D9SIS8_GALCS</name>
<dbReference type="PANTHER" id="PTHR43267">
    <property type="entry name" value="TRNA THREONYLCARBAMOYLADENOSINE DEHYDRATASE"/>
    <property type="match status" value="1"/>
</dbReference>
<dbReference type="GO" id="GO:0061504">
    <property type="term" value="P:cyclic threonylcarbamoyladenosine biosynthetic process"/>
    <property type="evidence" value="ECO:0007669"/>
    <property type="project" value="TreeGrafter"/>
</dbReference>
<organism evidence="2 3">
    <name type="scientific">Gallionella capsiferriformans (strain ES-2)</name>
    <name type="common">Gallionella ferruginea capsiferriformans (strain ES-2)</name>
    <dbReference type="NCBI Taxonomy" id="395494"/>
    <lineage>
        <taxon>Bacteria</taxon>
        <taxon>Pseudomonadati</taxon>
        <taxon>Pseudomonadota</taxon>
        <taxon>Betaproteobacteria</taxon>
        <taxon>Nitrosomonadales</taxon>
        <taxon>Gallionellaceae</taxon>
        <taxon>Gallionella</taxon>
    </lineage>
</organism>
<keyword evidence="3" id="KW-1185">Reference proteome</keyword>
<dbReference type="Pfam" id="PF00899">
    <property type="entry name" value="ThiF"/>
    <property type="match status" value="1"/>
</dbReference>
<evidence type="ECO:0000259" key="1">
    <source>
        <dbReference type="Pfam" id="PF00899"/>
    </source>
</evidence>
<dbReference type="PANTHER" id="PTHR43267:SF1">
    <property type="entry name" value="TRNA THREONYLCARBAMOYLADENOSINE DEHYDRATASE"/>
    <property type="match status" value="1"/>
</dbReference>
<evidence type="ECO:0000313" key="3">
    <source>
        <dbReference type="Proteomes" id="UP000001235"/>
    </source>
</evidence>
<sequence>MLKSAVITFRKTAMTIPAQFERTQILIGNEGIDRLARCHVFVAGMGGVGSYCTEALARAGIGRLTLLDHDVVVTSNINRQLPALLSTVGQSKAELMRARIADINPDCQVTLLKIFLTIDNVKELLPPDCDYVIDCIDSLSCKVALVAESYAQDLKIASSMGAGNRLDPSCIKLADISQTEMCPLARQMRKLLLKHHNIRRGILTVYSDEHPSQPLPPQPTSQGRPRAVNGTISHMPPLFGYMLAGAVIKNLLDE</sequence>